<evidence type="ECO:0000256" key="1">
    <source>
        <dbReference type="ARBA" id="ARBA00004241"/>
    </source>
</evidence>
<keyword evidence="3" id="KW-1133">Transmembrane helix</keyword>
<dbReference type="PANTHER" id="PTHR30093">
    <property type="entry name" value="GENERAL SECRETION PATHWAY PROTEIN G"/>
    <property type="match status" value="1"/>
</dbReference>
<dbReference type="EMBL" id="LILC01000011">
    <property type="protein sequence ID" value="KOO46961.1"/>
    <property type="molecule type" value="Genomic_DNA"/>
</dbReference>
<reference evidence="5" key="1">
    <citation type="submission" date="2015-08" db="EMBL/GenBank/DDBJ databases">
        <title>Fjat-14210 dsm16467.</title>
        <authorList>
            <person name="Liu B."/>
            <person name="Wang J."/>
            <person name="Zhu Y."/>
            <person name="Liu G."/>
            <person name="Chen Q."/>
            <person name="Chen Z."/>
            <person name="Lan J."/>
            <person name="Che J."/>
            <person name="Ge C."/>
            <person name="Shi H."/>
            <person name="Pan Z."/>
            <person name="Liu X."/>
        </authorList>
    </citation>
    <scope>NUCLEOTIDE SEQUENCE [LARGE SCALE GENOMIC DNA]</scope>
    <source>
        <strain evidence="5">DSM 16467</strain>
    </source>
</reference>
<dbReference type="AlphaFoldDB" id="A0A0M0L7C4"/>
<dbReference type="SUPFAM" id="SSF54523">
    <property type="entry name" value="Pili subunits"/>
    <property type="match status" value="1"/>
</dbReference>
<evidence type="ECO:0000313" key="5">
    <source>
        <dbReference type="Proteomes" id="UP000037558"/>
    </source>
</evidence>
<dbReference type="GO" id="GO:0030420">
    <property type="term" value="P:establishment of competence for transformation"/>
    <property type="evidence" value="ECO:0007669"/>
    <property type="project" value="UniProtKB-KW"/>
</dbReference>
<keyword evidence="3" id="KW-0472">Membrane</keyword>
<comment type="caution">
    <text evidence="4">The sequence shown here is derived from an EMBL/GenBank/DDBJ whole genome shotgun (WGS) entry which is preliminary data.</text>
</comment>
<dbReference type="InterPro" id="IPR012902">
    <property type="entry name" value="N_methyl_site"/>
</dbReference>
<dbReference type="PANTHER" id="PTHR30093:SF47">
    <property type="entry name" value="TYPE IV PILUS NON-CORE MINOR PILIN PILE"/>
    <property type="match status" value="1"/>
</dbReference>
<name>A0A0M0L7C4_9BACI</name>
<dbReference type="RefSeq" id="WP_053400973.1">
    <property type="nucleotide sequence ID" value="NZ_LILC01000011.1"/>
</dbReference>
<protein>
    <recommendedName>
        <fullName evidence="6">Prepilin-type N-terminal cleavage/methylation domain-containing protein</fullName>
    </recommendedName>
</protein>
<dbReference type="STRING" id="284581.AMD01_08595"/>
<proteinExistence type="predicted"/>
<comment type="subcellular location">
    <subcellularLocation>
        <location evidence="1">Cell surface</location>
    </subcellularLocation>
</comment>
<evidence type="ECO:0000256" key="2">
    <source>
        <dbReference type="ARBA" id="ARBA00023287"/>
    </source>
</evidence>
<evidence type="ECO:0000313" key="4">
    <source>
        <dbReference type="EMBL" id="KOO46961.1"/>
    </source>
</evidence>
<dbReference type="OrthoDB" id="2924892at2"/>
<dbReference type="GO" id="GO:0009986">
    <property type="term" value="C:cell surface"/>
    <property type="evidence" value="ECO:0007669"/>
    <property type="project" value="UniProtKB-SubCell"/>
</dbReference>
<gene>
    <name evidence="4" type="ORF">AMD01_08595</name>
</gene>
<accession>A0A0M0L7C4</accession>
<sequence>MFKKVLKNQKGLTLIELLAVVVILGIIAAIAIPSIGSIIQKSKEDAVKADALQVISAAKTYVSANGVPDGGAAITSTDLNKYVDSVSLKSEADVTKDGFTVSVDSDNVYTINASGKAGDTVITFNGATITSIKADKDHTGKKRTIDATKTTETK</sequence>
<dbReference type="PROSITE" id="PS00409">
    <property type="entry name" value="PROKAR_NTER_METHYL"/>
    <property type="match status" value="1"/>
</dbReference>
<evidence type="ECO:0000256" key="3">
    <source>
        <dbReference type="SAM" id="Phobius"/>
    </source>
</evidence>
<dbReference type="Gene3D" id="3.30.700.10">
    <property type="entry name" value="Glycoprotein, Type 4 Pilin"/>
    <property type="match status" value="1"/>
</dbReference>
<keyword evidence="3" id="KW-0812">Transmembrane</keyword>
<keyword evidence="5" id="KW-1185">Reference proteome</keyword>
<keyword evidence="2" id="KW-0178">Competence</keyword>
<dbReference type="Proteomes" id="UP000037558">
    <property type="component" value="Unassembled WGS sequence"/>
</dbReference>
<evidence type="ECO:0008006" key="6">
    <source>
        <dbReference type="Google" id="ProtNLM"/>
    </source>
</evidence>
<dbReference type="PATRIC" id="fig|284581.3.peg.3773"/>
<dbReference type="Pfam" id="PF07963">
    <property type="entry name" value="N_methyl"/>
    <property type="match status" value="1"/>
</dbReference>
<dbReference type="NCBIfam" id="TIGR02532">
    <property type="entry name" value="IV_pilin_GFxxxE"/>
    <property type="match status" value="1"/>
</dbReference>
<dbReference type="InterPro" id="IPR045584">
    <property type="entry name" value="Pilin-like"/>
</dbReference>
<feature type="transmembrane region" description="Helical" evidence="3">
    <location>
        <begin position="12"/>
        <end position="32"/>
    </location>
</feature>
<organism evidence="4 5">
    <name type="scientific">Priestia koreensis</name>
    <dbReference type="NCBI Taxonomy" id="284581"/>
    <lineage>
        <taxon>Bacteria</taxon>
        <taxon>Bacillati</taxon>
        <taxon>Bacillota</taxon>
        <taxon>Bacilli</taxon>
        <taxon>Bacillales</taxon>
        <taxon>Bacillaceae</taxon>
        <taxon>Priestia</taxon>
    </lineage>
</organism>